<keyword evidence="1" id="KW-0964">Secreted</keyword>
<dbReference type="Gene3D" id="3.10.100.10">
    <property type="entry name" value="Mannose-Binding Protein A, subunit A"/>
    <property type="match status" value="1"/>
</dbReference>
<feature type="compositionally biased region" description="Pro residues" evidence="4">
    <location>
        <begin position="442"/>
        <end position="453"/>
    </location>
</feature>
<organism evidence="7">
    <name type="scientific">Photinus pyralis</name>
    <name type="common">Common eastern firefly</name>
    <name type="synonym">Lampyris pyralis</name>
    <dbReference type="NCBI Taxonomy" id="7054"/>
    <lineage>
        <taxon>Eukaryota</taxon>
        <taxon>Metazoa</taxon>
        <taxon>Ecdysozoa</taxon>
        <taxon>Arthropoda</taxon>
        <taxon>Hexapoda</taxon>
        <taxon>Insecta</taxon>
        <taxon>Pterygota</taxon>
        <taxon>Neoptera</taxon>
        <taxon>Endopterygota</taxon>
        <taxon>Coleoptera</taxon>
        <taxon>Polyphaga</taxon>
        <taxon>Elateriformia</taxon>
        <taxon>Elateroidea</taxon>
        <taxon>Lampyridae</taxon>
        <taxon>Lampyrinae</taxon>
        <taxon>Photinus</taxon>
    </lineage>
</organism>
<dbReference type="InterPro" id="IPR010515">
    <property type="entry name" value="Collagenase_NC10/endostatin"/>
</dbReference>
<keyword evidence="2" id="KW-0677">Repeat</keyword>
<feature type="signal peptide" evidence="5">
    <location>
        <begin position="1"/>
        <end position="16"/>
    </location>
</feature>
<dbReference type="PANTHER" id="PTHR24023:SF1082">
    <property type="entry name" value="COLLAGEN TRIPLE HELIX REPEAT"/>
    <property type="match status" value="1"/>
</dbReference>
<evidence type="ECO:0000256" key="4">
    <source>
        <dbReference type="SAM" id="MobiDB-lite"/>
    </source>
</evidence>
<evidence type="ECO:0000313" key="7">
    <source>
        <dbReference type="EMBL" id="JAV69985.1"/>
    </source>
</evidence>
<dbReference type="AlphaFoldDB" id="A0A1Y1LDF5"/>
<evidence type="ECO:0000259" key="6">
    <source>
        <dbReference type="SMART" id="SM00210"/>
    </source>
</evidence>
<dbReference type="InterPro" id="IPR016187">
    <property type="entry name" value="CTDL_fold"/>
</dbReference>
<dbReference type="GO" id="GO:0030198">
    <property type="term" value="P:extracellular matrix organization"/>
    <property type="evidence" value="ECO:0007669"/>
    <property type="project" value="TreeGrafter"/>
</dbReference>
<dbReference type="Pfam" id="PF06482">
    <property type="entry name" value="Endostatin"/>
    <property type="match status" value="1"/>
</dbReference>
<accession>A0A1Y1LDF5</accession>
<feature type="domain" description="Thrombospondin-like N-terminal" evidence="6">
    <location>
        <begin position="40"/>
        <end position="232"/>
    </location>
</feature>
<dbReference type="InterPro" id="IPR050149">
    <property type="entry name" value="Collagen_superfamily"/>
</dbReference>
<reference evidence="7" key="1">
    <citation type="journal article" date="2016" name="Sci. Rep.">
        <title>Molecular characterization of firefly nuptial gifts: a multi-omics approach sheds light on postcopulatory sexual selection.</title>
        <authorList>
            <person name="Al-Wathiqui N."/>
            <person name="Fallon T.R."/>
            <person name="South A."/>
            <person name="Weng J.K."/>
            <person name="Lewis S.M."/>
        </authorList>
    </citation>
    <scope>NUCLEOTIDE SEQUENCE</scope>
</reference>
<feature type="region of interest" description="Disordered" evidence="4">
    <location>
        <begin position="313"/>
        <end position="358"/>
    </location>
</feature>
<dbReference type="SUPFAM" id="SSF56436">
    <property type="entry name" value="C-type lectin-like"/>
    <property type="match status" value="1"/>
</dbReference>
<dbReference type="Gene3D" id="3.40.1620.70">
    <property type="match status" value="1"/>
</dbReference>
<sequence>MIFRLLVVVLLQSIQQEWKENSAFLVVSQTFPPSFGYPGFGKEYDLLGALKITFQESKTQYIATSEDGFPAFGLKAGSDVKSPYRLFLPEKLFPEFSILARVQPTTRRGGYLFAVVNPLDTVVQLGIKLSPAGPGTNISLIYTHPSQFPTQVLAEFITEKFVHNWFKFAFQVFSDNVTLYLNCKKFGSVNIKRERPQLVFDSASTLYIGQAGPIIKDPFEGAMDQLKLYEDAAMATTQCETDFQGFASGEDPLPEDLDSNNIERDPETLWDGNENEETNPPAIPPPPPSPDGKECSCGQPNCCNYILSDTQGSNWLKGEKGDRGPRGSPGESIRGPPGPPGPQGQPGTKPEGEASGRCSCNASAIIDSLMLPMMLPGPPGVPGAEGKAGPPGMTGLSGPPGERGAPGPRGDKGDRGERGPTGPEGIQGTKGVPGRDGNTGPMGPPGPPGPPGPIEFENADESVGGTRPGIHGSKGDPGPEGPSGPRGERGLPGSKGDRGDSGARGDKGERGYQGEKGTQGSKGEPGSPGIDGLPGSPGANGKNAEKGEKGEPGRPGPPGVPANVQSETSNLNVQTLPGSKGESGVKGEKGERGETGLPGMPGVNGAIGAPGEKGEPGSLGAIGPMGPPGTKGERGERGPPGPMFVANSTAHVMTVKGEKGEMGRRGRRGKPGGTGPVGPPGKPGPTGEIGFPGWTGRPGSPGHPGPKGEKGDPGGGGYSHGKGEKGERGNDGVPGRDGAPGPPGPAGGPSEDVSIKYIPVPGHPGPPGPPGPPGIPGSPSGNYGEPTWNTRPGRPTEATLPQTSDIDPSLPRIVPGAVTFQTREVMTKMSSISPVGTIGYLIEEEALLVRVNHGWQYIALGNIIPITTQPITPTPTPTPSKPLFEASNLVNHVPLSADVAQLRMIALNEPFTGDIHGVRGADYSCYRESRRAGLRGTFRAFLSSRVQDVDAIVRPADRKLPVTNSRGEILFNSWGEIFNGGGAVFTNFPRVFSFNGKNVMSDVTWPHKSVWHGALPSGERALDSSCDAWHSNAKDKVGLAGSLKGAKLLDQTPVSCDARLVMLCIEATSEIAEKRRKRSIESSINEELLSMDEYSNLLQSLTENG</sequence>
<dbReference type="PANTHER" id="PTHR24023">
    <property type="entry name" value="COLLAGEN ALPHA"/>
    <property type="match status" value="1"/>
</dbReference>
<name>A0A1Y1LDF5_PHOPY</name>
<dbReference type="Pfam" id="PF20010">
    <property type="entry name" value="Collagen_trimer"/>
    <property type="match status" value="1"/>
</dbReference>
<feature type="compositionally biased region" description="Pro residues" evidence="4">
    <location>
        <begin position="281"/>
        <end position="290"/>
    </location>
</feature>
<dbReference type="GO" id="GO:0030020">
    <property type="term" value="F:extracellular matrix structural constituent conferring tensile strength"/>
    <property type="evidence" value="ECO:0007669"/>
    <property type="project" value="TreeGrafter"/>
</dbReference>
<evidence type="ECO:0000256" key="2">
    <source>
        <dbReference type="ARBA" id="ARBA00022737"/>
    </source>
</evidence>
<feature type="compositionally biased region" description="Low complexity" evidence="4">
    <location>
        <begin position="326"/>
        <end position="335"/>
    </location>
</feature>
<dbReference type="InterPro" id="IPR013320">
    <property type="entry name" value="ConA-like_dom_sf"/>
</dbReference>
<dbReference type="Gene3D" id="2.60.120.200">
    <property type="match status" value="1"/>
</dbReference>
<dbReference type="InterPro" id="IPR008160">
    <property type="entry name" value="Collagen"/>
</dbReference>
<feature type="compositionally biased region" description="Basic and acidic residues" evidence="4">
    <location>
        <begin position="583"/>
        <end position="594"/>
    </location>
</feature>
<feature type="region of interest" description="Disordered" evidence="4">
    <location>
        <begin position="244"/>
        <end position="295"/>
    </location>
</feature>
<feature type="chain" id="PRO_5013141318" description="Thrombospondin-like N-terminal domain-containing protein" evidence="5">
    <location>
        <begin position="17"/>
        <end position="1105"/>
    </location>
</feature>
<keyword evidence="3" id="KW-0176">Collagen</keyword>
<dbReference type="EMBL" id="GEZM01062171">
    <property type="protein sequence ID" value="JAV69985.1"/>
    <property type="molecule type" value="Transcribed_RNA"/>
</dbReference>
<feature type="compositionally biased region" description="Low complexity" evidence="4">
    <location>
        <begin position="399"/>
        <end position="408"/>
    </location>
</feature>
<dbReference type="InterPro" id="IPR048287">
    <property type="entry name" value="TSPN-like_N"/>
</dbReference>
<feature type="compositionally biased region" description="Pro residues" evidence="4">
    <location>
        <begin position="761"/>
        <end position="776"/>
    </location>
</feature>
<protein>
    <recommendedName>
        <fullName evidence="6">Thrombospondin-like N-terminal domain-containing protein</fullName>
    </recommendedName>
</protein>
<evidence type="ECO:0000256" key="3">
    <source>
        <dbReference type="ARBA" id="ARBA00023119"/>
    </source>
</evidence>
<feature type="compositionally biased region" description="Basic and acidic residues" evidence="4">
    <location>
        <begin position="543"/>
        <end position="552"/>
    </location>
</feature>
<feature type="compositionally biased region" description="Basic and acidic residues" evidence="4">
    <location>
        <begin position="721"/>
        <end position="730"/>
    </location>
</feature>
<dbReference type="InterPro" id="IPR045463">
    <property type="entry name" value="XV/XVIII_trimerization_dom"/>
</dbReference>
<evidence type="ECO:0000256" key="5">
    <source>
        <dbReference type="SAM" id="SignalP"/>
    </source>
</evidence>
<proteinExistence type="predicted"/>
<feature type="region of interest" description="Disordered" evidence="4">
    <location>
        <begin position="371"/>
        <end position="811"/>
    </location>
</feature>
<dbReference type="SMART" id="SM00210">
    <property type="entry name" value="TSPN"/>
    <property type="match status" value="1"/>
</dbReference>
<dbReference type="GO" id="GO:0031012">
    <property type="term" value="C:extracellular matrix"/>
    <property type="evidence" value="ECO:0007669"/>
    <property type="project" value="TreeGrafter"/>
</dbReference>
<feature type="compositionally biased region" description="Basic and acidic residues" evidence="4">
    <location>
        <begin position="409"/>
        <end position="418"/>
    </location>
</feature>
<dbReference type="GO" id="GO:0005615">
    <property type="term" value="C:extracellular space"/>
    <property type="evidence" value="ECO:0007669"/>
    <property type="project" value="TreeGrafter"/>
</dbReference>
<evidence type="ECO:0000256" key="1">
    <source>
        <dbReference type="ARBA" id="ARBA00022525"/>
    </source>
</evidence>
<dbReference type="GO" id="GO:0005581">
    <property type="term" value="C:collagen trimer"/>
    <property type="evidence" value="ECO:0007669"/>
    <property type="project" value="UniProtKB-KW"/>
</dbReference>
<keyword evidence="5" id="KW-0732">Signal</keyword>
<feature type="compositionally biased region" description="Basic and acidic residues" evidence="4">
    <location>
        <begin position="495"/>
        <end position="513"/>
    </location>
</feature>
<dbReference type="InterPro" id="IPR016186">
    <property type="entry name" value="C-type_lectin-like/link_sf"/>
</dbReference>
<feature type="compositionally biased region" description="Polar residues" evidence="4">
    <location>
        <begin position="563"/>
        <end position="577"/>
    </location>
</feature>
<dbReference type="SUPFAM" id="SSF49899">
    <property type="entry name" value="Concanavalin A-like lectins/glucanases"/>
    <property type="match status" value="1"/>
</dbReference>
<dbReference type="Pfam" id="PF01391">
    <property type="entry name" value="Collagen"/>
    <property type="match status" value="4"/>
</dbReference>